<dbReference type="GO" id="GO:0005504">
    <property type="term" value="F:fatty acid binding"/>
    <property type="evidence" value="ECO:0007669"/>
    <property type="project" value="InterPro"/>
</dbReference>
<dbReference type="InterPro" id="IPR016140">
    <property type="entry name" value="Bifunc_inhib/LTP/seed_store"/>
</dbReference>
<reference evidence="3 4" key="1">
    <citation type="submission" date="2024-01" db="EMBL/GenBank/DDBJ databases">
        <title>Genome assemblies of Stephania.</title>
        <authorList>
            <person name="Yang L."/>
        </authorList>
    </citation>
    <scope>NUCLEOTIDE SEQUENCE [LARGE SCALE GENOMIC DNA]</scope>
    <source>
        <strain evidence="3">QJT</strain>
        <tissue evidence="3">Leaf</tissue>
    </source>
</reference>
<dbReference type="InterPro" id="IPR036312">
    <property type="entry name" value="Bifun_inhib/LTP/seed_sf"/>
</dbReference>
<keyword evidence="1" id="KW-0732">Signal</keyword>
<evidence type="ECO:0000313" key="4">
    <source>
        <dbReference type="Proteomes" id="UP001417504"/>
    </source>
</evidence>
<gene>
    <name evidence="3" type="ORF">Sjap_009173</name>
</gene>
<organism evidence="3 4">
    <name type="scientific">Stephania japonica</name>
    <dbReference type="NCBI Taxonomy" id="461633"/>
    <lineage>
        <taxon>Eukaryota</taxon>
        <taxon>Viridiplantae</taxon>
        <taxon>Streptophyta</taxon>
        <taxon>Embryophyta</taxon>
        <taxon>Tracheophyta</taxon>
        <taxon>Spermatophyta</taxon>
        <taxon>Magnoliopsida</taxon>
        <taxon>Ranunculales</taxon>
        <taxon>Menispermaceae</taxon>
        <taxon>Menispermoideae</taxon>
        <taxon>Cissampelideae</taxon>
        <taxon>Stephania</taxon>
    </lineage>
</organism>
<evidence type="ECO:0000259" key="2">
    <source>
        <dbReference type="Pfam" id="PF14368"/>
    </source>
</evidence>
<dbReference type="GO" id="GO:0009627">
    <property type="term" value="P:systemic acquired resistance"/>
    <property type="evidence" value="ECO:0007669"/>
    <property type="project" value="InterPro"/>
</dbReference>
<name>A0AAP0PD24_9MAGN</name>
<keyword evidence="4" id="KW-1185">Reference proteome</keyword>
<dbReference type="InterPro" id="IPR039265">
    <property type="entry name" value="DIR1-like"/>
</dbReference>
<dbReference type="EMBL" id="JBBNAE010000003">
    <property type="protein sequence ID" value="KAK9138579.1"/>
    <property type="molecule type" value="Genomic_DNA"/>
</dbReference>
<dbReference type="Proteomes" id="UP001417504">
    <property type="component" value="Unassembled WGS sequence"/>
</dbReference>
<dbReference type="PANTHER" id="PTHR33122">
    <property type="entry name" value="LIPID BINDING PROTEIN-RELATED"/>
    <property type="match status" value="1"/>
</dbReference>
<proteinExistence type="predicted"/>
<feature type="chain" id="PRO_5043015026" description="Bifunctional inhibitor/plant lipid transfer protein/seed storage helical domain-containing protein" evidence="1">
    <location>
        <begin position="26"/>
        <end position="104"/>
    </location>
</feature>
<dbReference type="Gene3D" id="1.10.110.10">
    <property type="entry name" value="Plant lipid-transfer and hydrophobic proteins"/>
    <property type="match status" value="1"/>
</dbReference>
<dbReference type="AlphaFoldDB" id="A0AAP0PD24"/>
<evidence type="ECO:0000313" key="3">
    <source>
        <dbReference type="EMBL" id="KAK9138579.1"/>
    </source>
</evidence>
<accession>A0AAP0PD24</accession>
<dbReference type="PANTHER" id="PTHR33122:SF13">
    <property type="entry name" value="BIFUNCTIONAL INHIBITOR_LIPID-TRANSFER PROTEIN_SEED STORAGE 2S ALBUMIN SUPERFAMILY PROTEIN"/>
    <property type="match status" value="1"/>
</dbReference>
<protein>
    <recommendedName>
        <fullName evidence="2">Bifunctional inhibitor/plant lipid transfer protein/seed storage helical domain-containing protein</fullName>
    </recommendedName>
</protein>
<evidence type="ECO:0000256" key="1">
    <source>
        <dbReference type="SAM" id="SignalP"/>
    </source>
</evidence>
<feature type="domain" description="Bifunctional inhibitor/plant lipid transfer protein/seed storage helical" evidence="2">
    <location>
        <begin position="12"/>
        <end position="99"/>
    </location>
</feature>
<comment type="caution">
    <text evidence="3">The sequence shown here is derived from an EMBL/GenBank/DDBJ whole genome shotgun (WGS) entry which is preliminary data.</text>
</comment>
<dbReference type="Pfam" id="PF14368">
    <property type="entry name" value="LTP_2"/>
    <property type="match status" value="1"/>
</dbReference>
<feature type="signal peptide" evidence="1">
    <location>
        <begin position="1"/>
        <end position="25"/>
    </location>
</feature>
<sequence length="104" mass="10776">MMKQGLLLMVVAVVVLSISSHLVAAAEDKCSKFSVLDFAPCLPAVKKQPNPPAPTAACCAQVKAGDLDCICSIKGSTELPAFGVDPNLALQIPEKCGLPKLVCP</sequence>
<dbReference type="SUPFAM" id="SSF47699">
    <property type="entry name" value="Bifunctional inhibitor/lipid-transfer protein/seed storage 2S albumin"/>
    <property type="match status" value="1"/>
</dbReference>